<dbReference type="PANTHER" id="PTHR47495">
    <property type="entry name" value="ALDEHYDE DEHYDROGENASE"/>
    <property type="match status" value="1"/>
</dbReference>
<dbReference type="SMART" id="SM01008">
    <property type="entry name" value="Ald_Xan_dh_C"/>
    <property type="match status" value="1"/>
</dbReference>
<proteinExistence type="predicted"/>
<dbReference type="InterPro" id="IPR052516">
    <property type="entry name" value="N-heterocyclic_Hydroxylase"/>
</dbReference>
<dbReference type="InterPro" id="IPR012368">
    <property type="entry name" value="OxRdtase_Mopterin-bd_su_IorB"/>
</dbReference>
<dbReference type="Pfam" id="PF02738">
    <property type="entry name" value="MoCoBD_1"/>
    <property type="match status" value="1"/>
</dbReference>
<evidence type="ECO:0000313" key="2">
    <source>
        <dbReference type="EMBL" id="MCM5678845.1"/>
    </source>
</evidence>
<keyword evidence="3" id="KW-1185">Reference proteome</keyword>
<dbReference type="Gene3D" id="3.90.1170.50">
    <property type="entry name" value="Aldehyde oxidase/xanthine dehydrogenase, a/b hammerhead"/>
    <property type="match status" value="1"/>
</dbReference>
<dbReference type="PROSITE" id="PS51318">
    <property type="entry name" value="TAT"/>
    <property type="match status" value="1"/>
</dbReference>
<reference evidence="2" key="1">
    <citation type="submission" date="2022-05" db="EMBL/GenBank/DDBJ databases">
        <title>Schlegelella sp. nov., isolated from mangrove soil.</title>
        <authorList>
            <person name="Liu Y."/>
            <person name="Ge X."/>
            <person name="Liu W."/>
        </authorList>
    </citation>
    <scope>NUCLEOTIDE SEQUENCE</scope>
    <source>
        <strain evidence="2">S2-27</strain>
    </source>
</reference>
<dbReference type="InterPro" id="IPR006311">
    <property type="entry name" value="TAT_signal"/>
</dbReference>
<dbReference type="InterPro" id="IPR000674">
    <property type="entry name" value="Ald_Oxase/Xan_DH_a/b"/>
</dbReference>
<dbReference type="InterPro" id="IPR037165">
    <property type="entry name" value="AldOxase/xan_DH_Mopterin-bd_sf"/>
</dbReference>
<dbReference type="InterPro" id="IPR008274">
    <property type="entry name" value="AldOxase/xan_DH_MoCoBD1"/>
</dbReference>
<dbReference type="PIRSF" id="PIRSF036389">
    <property type="entry name" value="IOR_B"/>
    <property type="match status" value="1"/>
</dbReference>
<comment type="caution">
    <text evidence="2">The sequence shown here is derived from an EMBL/GenBank/DDBJ whole genome shotgun (WGS) entry which is preliminary data.</text>
</comment>
<evidence type="ECO:0000313" key="3">
    <source>
        <dbReference type="Proteomes" id="UP001165541"/>
    </source>
</evidence>
<organism evidence="2 3">
    <name type="scientific">Caldimonas mangrovi</name>
    <dbReference type="NCBI Taxonomy" id="2944811"/>
    <lineage>
        <taxon>Bacteria</taxon>
        <taxon>Pseudomonadati</taxon>
        <taxon>Pseudomonadota</taxon>
        <taxon>Betaproteobacteria</taxon>
        <taxon>Burkholderiales</taxon>
        <taxon>Sphaerotilaceae</taxon>
        <taxon>Caldimonas</taxon>
    </lineage>
</organism>
<accession>A0ABT0YJE8</accession>
<dbReference type="Pfam" id="PF20256">
    <property type="entry name" value="MoCoBD_2"/>
    <property type="match status" value="2"/>
</dbReference>
<dbReference type="Gene3D" id="3.30.365.10">
    <property type="entry name" value="Aldehyde oxidase/xanthine dehydrogenase, molybdopterin binding domain"/>
    <property type="match status" value="4"/>
</dbReference>
<dbReference type="Proteomes" id="UP001165541">
    <property type="component" value="Unassembled WGS sequence"/>
</dbReference>
<dbReference type="InterPro" id="IPR046867">
    <property type="entry name" value="AldOxase/xan_DH_MoCoBD2"/>
</dbReference>
<feature type="domain" description="Aldehyde oxidase/xanthine dehydrogenase a/b hammerhead" evidence="1">
    <location>
        <begin position="237"/>
        <end position="315"/>
    </location>
</feature>
<dbReference type="SUPFAM" id="SSF56003">
    <property type="entry name" value="Molybdenum cofactor-binding domain"/>
    <property type="match status" value="2"/>
</dbReference>
<protein>
    <submittedName>
        <fullName evidence="2">Molybdopterin-dependent oxidoreductase</fullName>
    </submittedName>
</protein>
<gene>
    <name evidence="2" type="ORF">M8A51_04790</name>
</gene>
<dbReference type="EMBL" id="JAMKFE010000002">
    <property type="protein sequence ID" value="MCM5678845.1"/>
    <property type="molecule type" value="Genomic_DNA"/>
</dbReference>
<sequence>MNRRSFLLSSAAGAGGLALGYQAWTHYTAAEARAAAGPGQSVLAGWVKIGTDDSVTVLVPHCDMGQGTHTALAMMLADELDADWDHVRTERAPADKAFANRFLAEGWVLRNRRLPAFTDGVVDTGFGLAARIVNLQITGGSTAVRFTGQVGMRVVGAAARSMLLQAAAREWKVPVRELQAASGVVSHATSGRSARYGELAAAASELNVPASPRLKNAAEFRLIGRAVPRLDIPDKTTGRTRYGIDVRLPGMRYATVRAAPVHGGRLASVNPAAALAQPGVERVIPLDDAVLVVARDYPSARLGLAALQPAFTDGGHGGVTHERLFEWQQRALAEGPSRSLVAIGDAEDLLWETPRERVIERRYRVPMLHHAAMEPINATGQFKDGRLTVWAGEQDALSTRAELAKLSGLPAAMVEFVPFPIGGSYGRRLPKSSHHLVQVVRAAMEMSPHPVKLIWSREEDFAQGSYRPATSTLMRATLSADGKPQAWWQRFVEGVTSPSEGYHLPYGIPHQAVHAVEAPGHVRRGSWRSVNHTQHGFYTESFIDELAHAAGRDPYEYRRDLLPTGSRHRRVLETAAERAGWGGALPPGRGRGIALVESFGSIAAHVIEASVDADGTTRVHRVVAVIDCGGLCHPDTAAQQVEGAVLMGLSAALAEQITLDGGAVVQRGFQDYPLMTMARTPVIEVHFLASDAPWGGLGEPGVPPVAPALCNALFAATGQRVRELPVARTLRPVSVVAAR</sequence>
<dbReference type="PANTHER" id="PTHR47495:SF2">
    <property type="entry name" value="ALDEHYDE DEHYDROGENASE"/>
    <property type="match status" value="1"/>
</dbReference>
<name>A0ABT0YJE8_9BURK</name>
<dbReference type="RefSeq" id="WP_251776975.1">
    <property type="nucleotide sequence ID" value="NZ_JAMKFE010000002.1"/>
</dbReference>
<evidence type="ECO:0000259" key="1">
    <source>
        <dbReference type="SMART" id="SM01008"/>
    </source>
</evidence>